<dbReference type="InterPro" id="IPR036388">
    <property type="entry name" value="WH-like_DNA-bd_sf"/>
</dbReference>
<dbReference type="PANTHER" id="PTHR30514">
    <property type="entry name" value="GLUCOKINASE"/>
    <property type="match status" value="1"/>
</dbReference>
<dbReference type="CDD" id="cd05013">
    <property type="entry name" value="SIS_RpiR"/>
    <property type="match status" value="1"/>
</dbReference>
<dbReference type="PROSITE" id="PS51071">
    <property type="entry name" value="HTH_RPIR"/>
    <property type="match status" value="1"/>
</dbReference>
<evidence type="ECO:0000256" key="3">
    <source>
        <dbReference type="ARBA" id="ARBA00023152"/>
    </source>
</evidence>
<dbReference type="Gene3D" id="3.40.50.10490">
    <property type="entry name" value="Glucose-6-phosphate isomerase like protein, domain 1"/>
    <property type="match status" value="1"/>
</dbReference>
<evidence type="ECO:0000313" key="7">
    <source>
        <dbReference type="EMBL" id="GGY38399.1"/>
    </source>
</evidence>
<feature type="domain" description="SIS" evidence="6">
    <location>
        <begin position="121"/>
        <end position="261"/>
    </location>
</feature>
<dbReference type="SUPFAM" id="SSF46689">
    <property type="entry name" value="Homeodomain-like"/>
    <property type="match status" value="1"/>
</dbReference>
<dbReference type="EMBL" id="CP036401">
    <property type="protein sequence ID" value="QBI01938.1"/>
    <property type="molecule type" value="Genomic_DNA"/>
</dbReference>
<evidence type="ECO:0000313" key="8">
    <source>
        <dbReference type="EMBL" id="QBI01938.1"/>
    </source>
</evidence>
<dbReference type="AlphaFoldDB" id="A0A411WZ16"/>
<dbReference type="InterPro" id="IPR009057">
    <property type="entry name" value="Homeodomain-like_sf"/>
</dbReference>
<dbReference type="Proteomes" id="UP000292307">
    <property type="component" value="Chromosome"/>
</dbReference>
<dbReference type="PROSITE" id="PS51464">
    <property type="entry name" value="SIS"/>
    <property type="match status" value="1"/>
</dbReference>
<feature type="domain" description="HTH rpiR-type" evidence="5">
    <location>
        <begin position="1"/>
        <end position="77"/>
    </location>
</feature>
<dbReference type="GO" id="GO:0006096">
    <property type="term" value="P:glycolytic process"/>
    <property type="evidence" value="ECO:0007669"/>
    <property type="project" value="UniProtKB-KW"/>
</dbReference>
<proteinExistence type="predicted"/>
<dbReference type="InterPro" id="IPR047640">
    <property type="entry name" value="RpiR-like"/>
</dbReference>
<sequence>MNVVELLKAQLDLLPAAQRQVGVAILADPQWALRANVDALAQRANVSPPTIVRLCRALGLEGLREFKLQLAQQLAVGTPFLHRTVQASDDALTVAQKILRGMVASMVDLEQKLDAVVLEKAIATLARAKRLDCYGVGATSSFMATDAQARFFRIGLTTNAYSDAHMQLVSAATLTSDDAVLAISHVGRMPSLLEAVEVAREQGATIIALTQPDTPLAELAHIPITVTVPEDAVVRVSTEAYLAHMSFLEILMVGVGLRRGDAAIARMRRFHDVLIERGIDSNHPAMRLGWSQAERNALNKAGDDPDAPEPA</sequence>
<dbReference type="Proteomes" id="UP000628442">
    <property type="component" value="Unassembled WGS sequence"/>
</dbReference>
<dbReference type="Pfam" id="PF01380">
    <property type="entry name" value="SIS"/>
    <property type="match status" value="1"/>
</dbReference>
<keyword evidence="2" id="KW-0238">DNA-binding</keyword>
<dbReference type="RefSeq" id="WP_131146056.1">
    <property type="nucleotide sequence ID" value="NZ_BMWV01000004.1"/>
</dbReference>
<dbReference type="InterPro" id="IPR000281">
    <property type="entry name" value="HTH_RpiR"/>
</dbReference>
<dbReference type="GO" id="GO:0003700">
    <property type="term" value="F:DNA-binding transcription factor activity"/>
    <property type="evidence" value="ECO:0007669"/>
    <property type="project" value="InterPro"/>
</dbReference>
<evidence type="ECO:0000256" key="2">
    <source>
        <dbReference type="ARBA" id="ARBA00023125"/>
    </source>
</evidence>
<dbReference type="InterPro" id="IPR001347">
    <property type="entry name" value="SIS_dom"/>
</dbReference>
<evidence type="ECO:0000313" key="9">
    <source>
        <dbReference type="Proteomes" id="UP000292307"/>
    </source>
</evidence>
<dbReference type="InterPro" id="IPR046348">
    <property type="entry name" value="SIS_dom_sf"/>
</dbReference>
<name>A0A411WZ16_9BURK</name>
<dbReference type="GO" id="GO:0003677">
    <property type="term" value="F:DNA binding"/>
    <property type="evidence" value="ECO:0007669"/>
    <property type="project" value="UniProtKB-KW"/>
</dbReference>
<gene>
    <name evidence="7" type="primary">ptpR</name>
    <name evidence="8" type="ORF">EYF70_14560</name>
    <name evidence="7" type="ORF">GCM10007387_20480</name>
</gene>
<evidence type="ECO:0000259" key="5">
    <source>
        <dbReference type="PROSITE" id="PS51071"/>
    </source>
</evidence>
<dbReference type="OrthoDB" id="257751at2"/>
<evidence type="ECO:0000256" key="1">
    <source>
        <dbReference type="ARBA" id="ARBA00023015"/>
    </source>
</evidence>
<organism evidence="7 10">
    <name type="scientific">Pseudoduganella albidiflava</name>
    <dbReference type="NCBI Taxonomy" id="321983"/>
    <lineage>
        <taxon>Bacteria</taxon>
        <taxon>Pseudomonadati</taxon>
        <taxon>Pseudomonadota</taxon>
        <taxon>Betaproteobacteria</taxon>
        <taxon>Burkholderiales</taxon>
        <taxon>Oxalobacteraceae</taxon>
        <taxon>Telluria group</taxon>
        <taxon>Pseudoduganella</taxon>
    </lineage>
</organism>
<evidence type="ECO:0000313" key="10">
    <source>
        <dbReference type="Proteomes" id="UP000628442"/>
    </source>
</evidence>
<dbReference type="InterPro" id="IPR035472">
    <property type="entry name" value="RpiR-like_SIS"/>
</dbReference>
<evidence type="ECO:0000256" key="4">
    <source>
        <dbReference type="ARBA" id="ARBA00023163"/>
    </source>
</evidence>
<dbReference type="Gene3D" id="1.10.10.10">
    <property type="entry name" value="Winged helix-like DNA-binding domain superfamily/Winged helix DNA-binding domain"/>
    <property type="match status" value="1"/>
</dbReference>
<dbReference type="Pfam" id="PF01418">
    <property type="entry name" value="HTH_6"/>
    <property type="match status" value="1"/>
</dbReference>
<dbReference type="EMBL" id="BMWV01000004">
    <property type="protein sequence ID" value="GGY38399.1"/>
    <property type="molecule type" value="Genomic_DNA"/>
</dbReference>
<keyword evidence="4" id="KW-0804">Transcription</keyword>
<accession>A0A411WZ16</accession>
<dbReference type="GO" id="GO:0097367">
    <property type="term" value="F:carbohydrate derivative binding"/>
    <property type="evidence" value="ECO:0007669"/>
    <property type="project" value="InterPro"/>
</dbReference>
<evidence type="ECO:0000259" key="6">
    <source>
        <dbReference type="PROSITE" id="PS51464"/>
    </source>
</evidence>
<reference evidence="7" key="3">
    <citation type="submission" date="2022-12" db="EMBL/GenBank/DDBJ databases">
        <authorList>
            <person name="Sun Q."/>
            <person name="Kim S."/>
        </authorList>
    </citation>
    <scope>NUCLEOTIDE SEQUENCE</scope>
    <source>
        <strain evidence="7">KCTC 12343</strain>
    </source>
</reference>
<dbReference type="PANTHER" id="PTHR30514:SF1">
    <property type="entry name" value="HTH-TYPE TRANSCRIPTIONAL REGULATOR HEXR-RELATED"/>
    <property type="match status" value="1"/>
</dbReference>
<reference evidence="7" key="1">
    <citation type="journal article" date="2014" name="Int. J. Syst. Evol. Microbiol.">
        <title>Complete genome sequence of Corynebacterium casei LMG S-19264T (=DSM 44701T), isolated from a smear-ripened cheese.</title>
        <authorList>
            <consortium name="US DOE Joint Genome Institute (JGI-PGF)"/>
            <person name="Walter F."/>
            <person name="Albersmeier A."/>
            <person name="Kalinowski J."/>
            <person name="Ruckert C."/>
        </authorList>
    </citation>
    <scope>NUCLEOTIDE SEQUENCE</scope>
    <source>
        <strain evidence="7">KCTC 12343</strain>
    </source>
</reference>
<protein>
    <submittedName>
        <fullName evidence="8">SIS domain-containing protein</fullName>
    </submittedName>
    <submittedName>
        <fullName evidence="7">Transcriptional regulator, rpir family protein</fullName>
    </submittedName>
</protein>
<dbReference type="SUPFAM" id="SSF53697">
    <property type="entry name" value="SIS domain"/>
    <property type="match status" value="1"/>
</dbReference>
<reference evidence="8 9" key="2">
    <citation type="submission" date="2019-02" db="EMBL/GenBank/DDBJ databases">
        <title>Draft Genome Sequences of Six Type Strains of the Genus Massilia.</title>
        <authorList>
            <person name="Miess H."/>
            <person name="Frediansyhah A."/>
            <person name="Gross H."/>
        </authorList>
    </citation>
    <scope>NUCLEOTIDE SEQUENCE [LARGE SCALE GENOMIC DNA]</scope>
    <source>
        <strain evidence="8 9">DSM 17472</strain>
    </source>
</reference>
<keyword evidence="3" id="KW-0324">Glycolysis</keyword>
<keyword evidence="9" id="KW-1185">Reference proteome</keyword>
<keyword evidence="1" id="KW-0805">Transcription regulation</keyword>